<feature type="domain" description="C2H2-type" evidence="12">
    <location>
        <begin position="968"/>
        <end position="995"/>
    </location>
</feature>
<dbReference type="InterPro" id="IPR013087">
    <property type="entry name" value="Znf_C2H2_type"/>
</dbReference>
<dbReference type="InterPro" id="IPR043128">
    <property type="entry name" value="Rev_trsase/Diguanyl_cyclase"/>
</dbReference>
<dbReference type="Gene3D" id="3.30.160.60">
    <property type="entry name" value="Classic Zinc Finger"/>
    <property type="match status" value="11"/>
</dbReference>
<dbReference type="SUPFAM" id="SSF56672">
    <property type="entry name" value="DNA/RNA polymerases"/>
    <property type="match status" value="1"/>
</dbReference>
<feature type="domain" description="C2H2-type" evidence="12">
    <location>
        <begin position="790"/>
        <end position="817"/>
    </location>
</feature>
<dbReference type="PANTHER" id="PTHR24379">
    <property type="entry name" value="KRAB AND ZINC FINGER DOMAIN-CONTAINING"/>
    <property type="match status" value="1"/>
</dbReference>
<protein>
    <recommendedName>
        <fullName evidence="12">C2H2-type domain-containing protein</fullName>
    </recommendedName>
</protein>
<feature type="domain" description="C2H2-type" evidence="12">
    <location>
        <begin position="706"/>
        <end position="733"/>
    </location>
</feature>
<evidence type="ECO:0000313" key="13">
    <source>
        <dbReference type="EMBL" id="KAJ8898291.1"/>
    </source>
</evidence>
<dbReference type="PROSITE" id="PS00028">
    <property type="entry name" value="ZINC_FINGER_C2H2_1"/>
    <property type="match status" value="14"/>
</dbReference>
<feature type="domain" description="C2H2-type" evidence="12">
    <location>
        <begin position="818"/>
        <end position="845"/>
    </location>
</feature>
<dbReference type="SUPFAM" id="SSF57667">
    <property type="entry name" value="beta-beta-alpha zinc fingers"/>
    <property type="match status" value="8"/>
</dbReference>
<keyword evidence="10" id="KW-0695">RNA-directed DNA polymerase</keyword>
<keyword evidence="5" id="KW-0677">Repeat</keyword>
<evidence type="ECO:0000256" key="7">
    <source>
        <dbReference type="ARBA" id="ARBA00022771"/>
    </source>
</evidence>
<dbReference type="Pfam" id="PF13912">
    <property type="entry name" value="zf-C2H2_6"/>
    <property type="match status" value="1"/>
</dbReference>
<feature type="domain" description="C2H2-type" evidence="12">
    <location>
        <begin position="617"/>
        <end position="645"/>
    </location>
</feature>
<dbReference type="InterPro" id="IPR041373">
    <property type="entry name" value="RT_RNaseH"/>
</dbReference>
<evidence type="ECO:0000256" key="5">
    <source>
        <dbReference type="ARBA" id="ARBA00022737"/>
    </source>
</evidence>
<keyword evidence="2" id="KW-0548">Nucleotidyltransferase</keyword>
<dbReference type="EMBL" id="JARBHB010000001">
    <property type="protein sequence ID" value="KAJ8898291.1"/>
    <property type="molecule type" value="Genomic_DNA"/>
</dbReference>
<feature type="domain" description="C2H2-type" evidence="12">
    <location>
        <begin position="762"/>
        <end position="789"/>
    </location>
</feature>
<feature type="domain" description="C2H2-type" evidence="12">
    <location>
        <begin position="678"/>
        <end position="706"/>
    </location>
</feature>
<feature type="domain" description="C2H2-type" evidence="12">
    <location>
        <begin position="911"/>
        <end position="938"/>
    </location>
</feature>
<keyword evidence="3" id="KW-0540">Nuclease</keyword>
<dbReference type="InterPro" id="IPR043502">
    <property type="entry name" value="DNA/RNA_pol_sf"/>
</dbReference>
<evidence type="ECO:0000256" key="9">
    <source>
        <dbReference type="ARBA" id="ARBA00022833"/>
    </source>
</evidence>
<dbReference type="SMART" id="SM00355">
    <property type="entry name" value="ZnF_C2H2"/>
    <property type="match status" value="14"/>
</dbReference>
<keyword evidence="14" id="KW-1185">Reference proteome</keyword>
<dbReference type="InterPro" id="IPR041588">
    <property type="entry name" value="Integrase_H2C2"/>
</dbReference>
<comment type="caution">
    <text evidence="13">The sequence shown here is derived from an EMBL/GenBank/DDBJ whole genome shotgun (WGS) entry which is preliminary data.</text>
</comment>
<feature type="domain" description="C2H2-type" evidence="12">
    <location>
        <begin position="996"/>
        <end position="1023"/>
    </location>
</feature>
<feature type="domain" description="C2H2-type" evidence="12">
    <location>
        <begin position="874"/>
        <end position="903"/>
    </location>
</feature>
<feature type="domain" description="C2H2-type" evidence="12">
    <location>
        <begin position="1024"/>
        <end position="1051"/>
    </location>
</feature>
<dbReference type="Pfam" id="PF00096">
    <property type="entry name" value="zf-C2H2"/>
    <property type="match status" value="6"/>
</dbReference>
<evidence type="ECO:0000256" key="8">
    <source>
        <dbReference type="ARBA" id="ARBA00022801"/>
    </source>
</evidence>
<evidence type="ECO:0000256" key="11">
    <source>
        <dbReference type="PROSITE-ProRule" id="PRU00042"/>
    </source>
</evidence>
<dbReference type="Pfam" id="PF17919">
    <property type="entry name" value="RT_RNaseH_2"/>
    <property type="match status" value="1"/>
</dbReference>
<dbReference type="PROSITE" id="PS50157">
    <property type="entry name" value="ZINC_FINGER_C2H2_2"/>
    <property type="match status" value="14"/>
</dbReference>
<dbReference type="InterPro" id="IPR041577">
    <property type="entry name" value="RT_RNaseH_2"/>
</dbReference>
<organism evidence="13 14">
    <name type="scientific">Dryococelus australis</name>
    <dbReference type="NCBI Taxonomy" id="614101"/>
    <lineage>
        <taxon>Eukaryota</taxon>
        <taxon>Metazoa</taxon>
        <taxon>Ecdysozoa</taxon>
        <taxon>Arthropoda</taxon>
        <taxon>Hexapoda</taxon>
        <taxon>Insecta</taxon>
        <taxon>Pterygota</taxon>
        <taxon>Neoptera</taxon>
        <taxon>Polyneoptera</taxon>
        <taxon>Phasmatodea</taxon>
        <taxon>Verophasmatodea</taxon>
        <taxon>Anareolatae</taxon>
        <taxon>Phasmatidae</taxon>
        <taxon>Eurycanthinae</taxon>
        <taxon>Dryococelus</taxon>
    </lineage>
</organism>
<accession>A0ABQ9INM1</accession>
<gene>
    <name evidence="13" type="ORF">PR048_003651</name>
</gene>
<keyword evidence="1" id="KW-0808">Transferase</keyword>
<dbReference type="InterPro" id="IPR036236">
    <property type="entry name" value="Znf_C2H2_sf"/>
</dbReference>
<evidence type="ECO:0000256" key="3">
    <source>
        <dbReference type="ARBA" id="ARBA00022722"/>
    </source>
</evidence>
<dbReference type="Pfam" id="PF17921">
    <property type="entry name" value="Integrase_H2C2"/>
    <property type="match status" value="1"/>
</dbReference>
<dbReference type="Gene3D" id="3.30.70.270">
    <property type="match status" value="1"/>
</dbReference>
<evidence type="ECO:0000256" key="4">
    <source>
        <dbReference type="ARBA" id="ARBA00022723"/>
    </source>
</evidence>
<keyword evidence="9" id="KW-0862">Zinc</keyword>
<evidence type="ECO:0000256" key="2">
    <source>
        <dbReference type="ARBA" id="ARBA00022695"/>
    </source>
</evidence>
<name>A0ABQ9INM1_9NEOP</name>
<dbReference type="PANTHER" id="PTHR24379:SF121">
    <property type="entry name" value="C2H2-TYPE DOMAIN-CONTAINING PROTEIN"/>
    <property type="match status" value="1"/>
</dbReference>
<keyword evidence="7 11" id="KW-0863">Zinc-finger</keyword>
<evidence type="ECO:0000256" key="10">
    <source>
        <dbReference type="ARBA" id="ARBA00022918"/>
    </source>
</evidence>
<keyword evidence="4" id="KW-0479">Metal-binding</keyword>
<evidence type="ECO:0000256" key="1">
    <source>
        <dbReference type="ARBA" id="ARBA00022679"/>
    </source>
</evidence>
<evidence type="ECO:0000313" key="14">
    <source>
        <dbReference type="Proteomes" id="UP001159363"/>
    </source>
</evidence>
<evidence type="ECO:0000259" key="12">
    <source>
        <dbReference type="PROSITE" id="PS50157"/>
    </source>
</evidence>
<evidence type="ECO:0000256" key="6">
    <source>
        <dbReference type="ARBA" id="ARBA00022759"/>
    </source>
</evidence>
<reference evidence="13 14" key="1">
    <citation type="submission" date="2023-02" db="EMBL/GenBank/DDBJ databases">
        <title>LHISI_Scaffold_Assembly.</title>
        <authorList>
            <person name="Stuart O.P."/>
            <person name="Cleave R."/>
            <person name="Magrath M.J.L."/>
            <person name="Mikheyev A.S."/>
        </authorList>
    </citation>
    <scope>NUCLEOTIDE SEQUENCE [LARGE SCALE GENOMIC DNA]</scope>
    <source>
        <strain evidence="13">Daus_M_001</strain>
        <tissue evidence="13">Leg muscle</tissue>
    </source>
</reference>
<dbReference type="Pfam" id="PF17917">
    <property type="entry name" value="RT_RNaseH"/>
    <property type="match status" value="1"/>
</dbReference>
<feature type="domain" description="C2H2-type" evidence="12">
    <location>
        <begin position="940"/>
        <end position="967"/>
    </location>
</feature>
<keyword evidence="6" id="KW-0255">Endonuclease</keyword>
<dbReference type="Pfam" id="PF12874">
    <property type="entry name" value="zf-met"/>
    <property type="match status" value="1"/>
</dbReference>
<dbReference type="Proteomes" id="UP001159363">
    <property type="component" value="Chromosome 1"/>
</dbReference>
<proteinExistence type="predicted"/>
<sequence>MGCWLGSRSMGFSSIRPSNKLLQAVEEAPEPINKEELPAYCGLLNYYGKFLPALASRLCAFYELLKQNVPWEWNYDLQQLFQDSKSWLLQSNLLVHYNPDKPLVLTCNSSPKGVGAVLLHIEDGREMPIGIHCVKKFHNYIYGCKFILETDHKPLTAIFGEKTVVPSMAQHNCNAEQKNELTVEEDCILVGSRVVIPETLWNVVLAVLHEEHPGSSCMKMLARSHVWWPGLDGQIEEVVQSCHTCQSVQSSTRKVALEQRSWPARKWQRVHVDFAMTSGRDLLTLLKMSRESTATSTSLQHMVDNYLFSYRNIPSSTTGKTPAELFHGRNPRTRLTVLKPSLNFKMQTKQRDKQLESFSTCAPLRQFAKGDNVWVCTVKGEKLNWVPGQVKDRVCAITYQVYTQGRIRFCHADHIKERHPLHSGGIPADGGASGVSPVTSRRWTWSNAATLTQPAAGSVKHQQPLGSGELGVCSPPLGDQLAVEEALTPMGPEGSQTVGGFKGFPNDGGSLPAVGSCKKVYMIRKKNKPKELEAKHVGENVFSGGEFEVMSKDEVDCQVLEDCLSPSVDGSESYLSGDLVQFVNVHLQQDSFLVESNLHGEDLCTTASESALESKIYQCSKCCLNFSDKSKLLFHEISEHVGEASVKISNNVSDLNCTKNGVIVGKQIACKKYRRERTACKQCGQDFIGQRPLKRHIHECHAPKDTVCLYCGAHYTVRSQLLAHLRLHTNEKPYSCLLCDAKFHFKKELRRHKHLHATSQVIACTICDKVFNSRHSLWRHKRIHSQNRCVLCYLCGKVLSNTQSLKVHLRTHSSERPCTCESCGKKFKDNVSLLKHMIMHSAEKKFLCDICNRAFYSKALVKQHKLSHSGVKPYKCEVCGSCFNRLGNLNQHKKRHLHKEESDQSKLDSSFECTVCGKKMRSELTLKYHIAKHTGEKKPFDCETCGKRFVAIEPYRVHMRIHTGERPYVCGVCNKSFRSPYTLKQHMGLHRDEFPYPCPFCERRFKRLQSLIVHKRTHTGEKPHVCPMCNRCFAQKGDMLKHTKTHTRDNLPPTNKDHGDELVLEMDHITDFALSDAEITNEFLINMPIVEVQTEIQ</sequence>
<feature type="domain" description="C2H2-type" evidence="12">
    <location>
        <begin position="734"/>
        <end position="761"/>
    </location>
</feature>
<feature type="domain" description="C2H2-type" evidence="12">
    <location>
        <begin position="846"/>
        <end position="873"/>
    </location>
</feature>
<keyword evidence="8" id="KW-0378">Hydrolase</keyword>
<dbReference type="Gene3D" id="1.10.340.70">
    <property type="match status" value="1"/>
</dbReference>